<evidence type="ECO:0000256" key="8">
    <source>
        <dbReference type="SAM" id="MobiDB-lite"/>
    </source>
</evidence>
<dbReference type="PANTHER" id="PTHR30329:SF21">
    <property type="entry name" value="LIPOPROTEIN YIAD-RELATED"/>
    <property type="match status" value="1"/>
</dbReference>
<keyword evidence="4 9" id="KW-0812">Transmembrane</keyword>
<keyword evidence="12" id="KW-1185">Reference proteome</keyword>
<dbReference type="PANTHER" id="PTHR30329">
    <property type="entry name" value="STATOR ELEMENT OF FLAGELLAR MOTOR COMPLEX"/>
    <property type="match status" value="1"/>
</dbReference>
<dbReference type="STRING" id="29354.IO98_03065"/>
<protein>
    <recommendedName>
        <fullName evidence="10">OmpA-like domain-containing protein</fullName>
    </recommendedName>
</protein>
<evidence type="ECO:0000256" key="5">
    <source>
        <dbReference type="ARBA" id="ARBA00022989"/>
    </source>
</evidence>
<dbReference type="Pfam" id="PF13677">
    <property type="entry name" value="MotB_plug"/>
    <property type="match status" value="1"/>
</dbReference>
<feature type="domain" description="OmpA-like" evidence="10">
    <location>
        <begin position="130"/>
        <end position="251"/>
    </location>
</feature>
<comment type="similarity">
    <text evidence="2">Belongs to the MotB family.</text>
</comment>
<dbReference type="Proteomes" id="UP000028525">
    <property type="component" value="Unassembled WGS sequence"/>
</dbReference>
<comment type="caution">
    <text evidence="11">The sequence shown here is derived from an EMBL/GenBank/DDBJ whole genome shotgun (WGS) entry which is preliminary data.</text>
</comment>
<proteinExistence type="inferred from homology"/>
<dbReference type="RefSeq" id="WP_038277747.1">
    <property type="nucleotide sequence ID" value="NZ_JPME01000004.1"/>
</dbReference>
<dbReference type="SUPFAM" id="SSF103088">
    <property type="entry name" value="OmpA-like"/>
    <property type="match status" value="1"/>
</dbReference>
<evidence type="ECO:0000256" key="2">
    <source>
        <dbReference type="ARBA" id="ARBA00008914"/>
    </source>
</evidence>
<dbReference type="InterPro" id="IPR006665">
    <property type="entry name" value="OmpA-like"/>
</dbReference>
<gene>
    <name evidence="11" type="ORF">IO98_03065</name>
</gene>
<dbReference type="InterPro" id="IPR025713">
    <property type="entry name" value="MotB-like_N_dom"/>
</dbReference>
<organism evidence="11 12">
    <name type="scientific">Lacrimispora celerecrescens</name>
    <dbReference type="NCBI Taxonomy" id="29354"/>
    <lineage>
        <taxon>Bacteria</taxon>
        <taxon>Bacillati</taxon>
        <taxon>Bacillota</taxon>
        <taxon>Clostridia</taxon>
        <taxon>Lachnospirales</taxon>
        <taxon>Lachnospiraceae</taxon>
        <taxon>Lacrimispora</taxon>
    </lineage>
</organism>
<dbReference type="CDD" id="cd07185">
    <property type="entry name" value="OmpA_C-like"/>
    <property type="match status" value="1"/>
</dbReference>
<evidence type="ECO:0000259" key="10">
    <source>
        <dbReference type="PROSITE" id="PS51123"/>
    </source>
</evidence>
<dbReference type="Pfam" id="PF00691">
    <property type="entry name" value="OmpA"/>
    <property type="match status" value="1"/>
</dbReference>
<keyword evidence="3" id="KW-1003">Cell membrane</keyword>
<evidence type="ECO:0000313" key="12">
    <source>
        <dbReference type="Proteomes" id="UP000028525"/>
    </source>
</evidence>
<accession>A0A084JR29</accession>
<name>A0A084JR29_9FIRM</name>
<keyword evidence="6 7" id="KW-0472">Membrane</keyword>
<reference evidence="11 12" key="1">
    <citation type="submission" date="2014-07" db="EMBL/GenBank/DDBJ databases">
        <title>Draft genome of Clostridium celerecrescens 152B isolated from sediments associated with methane hydrate from Krishna Godavari basin.</title>
        <authorList>
            <person name="Honkalas V.S."/>
            <person name="Dabir A.P."/>
            <person name="Arora P."/>
            <person name="Dhakephalkar P.K."/>
        </authorList>
    </citation>
    <scope>NUCLEOTIDE SEQUENCE [LARGE SCALE GENOMIC DNA]</scope>
    <source>
        <strain evidence="11 12">152B</strain>
    </source>
</reference>
<evidence type="ECO:0000256" key="7">
    <source>
        <dbReference type="PROSITE-ProRule" id="PRU00473"/>
    </source>
</evidence>
<evidence type="ECO:0000256" key="6">
    <source>
        <dbReference type="ARBA" id="ARBA00023136"/>
    </source>
</evidence>
<evidence type="ECO:0000256" key="1">
    <source>
        <dbReference type="ARBA" id="ARBA00004162"/>
    </source>
</evidence>
<feature type="transmembrane region" description="Helical" evidence="9">
    <location>
        <begin position="20"/>
        <end position="39"/>
    </location>
</feature>
<sequence length="261" mass="28970">MSKKREHVHQEEEAGEAWLLPYSDLMTLLLAVFIVLFAVSKIDAEKAQQISEQFSGTMMNKGYETGVSSGAGSNGNGAQTGGPLNIETQSELESFMGEYELRKLENLKAELDTKLHNQGMDQSVSTMIDMRGLVIRLNNAIFFDSGSAEIKKQSEDTLVEVAGLLNTIDNYIRVEGHTDNVPIRRSNYPSNWELSTARAVNVVKLFIDKCNFSPDKLIAVGYGEFKPVADNATAEGRAKNRRIDVIVLSSKYDNLEEQLVK</sequence>
<dbReference type="GO" id="GO:0005886">
    <property type="term" value="C:plasma membrane"/>
    <property type="evidence" value="ECO:0007669"/>
    <property type="project" value="UniProtKB-SubCell"/>
</dbReference>
<evidence type="ECO:0000256" key="4">
    <source>
        <dbReference type="ARBA" id="ARBA00022692"/>
    </source>
</evidence>
<feature type="region of interest" description="Disordered" evidence="8">
    <location>
        <begin position="65"/>
        <end position="84"/>
    </location>
</feature>
<evidence type="ECO:0000256" key="9">
    <source>
        <dbReference type="SAM" id="Phobius"/>
    </source>
</evidence>
<evidence type="ECO:0000256" key="3">
    <source>
        <dbReference type="ARBA" id="ARBA00022475"/>
    </source>
</evidence>
<dbReference type="InterPro" id="IPR036737">
    <property type="entry name" value="OmpA-like_sf"/>
</dbReference>
<keyword evidence="5 9" id="KW-1133">Transmembrane helix</keyword>
<dbReference type="EMBL" id="JPME01000004">
    <property type="protein sequence ID" value="KEZ91413.1"/>
    <property type="molecule type" value="Genomic_DNA"/>
</dbReference>
<dbReference type="OrthoDB" id="9815217at2"/>
<dbReference type="AlphaFoldDB" id="A0A084JR29"/>
<evidence type="ECO:0000313" key="11">
    <source>
        <dbReference type="EMBL" id="KEZ91413.1"/>
    </source>
</evidence>
<dbReference type="PROSITE" id="PS51123">
    <property type="entry name" value="OMPA_2"/>
    <property type="match status" value="1"/>
</dbReference>
<dbReference type="InterPro" id="IPR050330">
    <property type="entry name" value="Bact_OuterMem_StrucFunc"/>
</dbReference>
<dbReference type="Gene3D" id="3.30.1330.60">
    <property type="entry name" value="OmpA-like domain"/>
    <property type="match status" value="1"/>
</dbReference>
<comment type="subcellular location">
    <subcellularLocation>
        <location evidence="1">Cell membrane</location>
        <topology evidence="1">Single-pass membrane protein</topology>
    </subcellularLocation>
</comment>